<reference evidence="3" key="1">
    <citation type="submission" date="2023-01" db="EMBL/GenBank/DDBJ databases">
        <title>Complete genome sequence of Planctobacterium marinum strain Dej080120_11.</title>
        <authorList>
            <person name="Ueki S."/>
            <person name="Maruyama F."/>
        </authorList>
    </citation>
    <scope>NUCLEOTIDE SEQUENCE</scope>
    <source>
        <strain evidence="3">Dej080120_11</strain>
    </source>
</reference>
<organism evidence="3 4">
    <name type="scientific">Planctobacterium marinum</name>
    <dbReference type="NCBI Taxonomy" id="1631968"/>
    <lineage>
        <taxon>Bacteria</taxon>
        <taxon>Pseudomonadati</taxon>
        <taxon>Pseudomonadota</taxon>
        <taxon>Gammaproteobacteria</taxon>
        <taxon>Alteromonadales</taxon>
        <taxon>Alteromonadaceae</taxon>
        <taxon>Planctobacterium</taxon>
    </lineage>
</organism>
<dbReference type="Pfam" id="PF03795">
    <property type="entry name" value="YCII"/>
    <property type="match status" value="1"/>
</dbReference>
<evidence type="ECO:0000259" key="2">
    <source>
        <dbReference type="Pfam" id="PF03795"/>
    </source>
</evidence>
<dbReference type="Proteomes" id="UP001333710">
    <property type="component" value="Chromosome"/>
</dbReference>
<name>A0AA48HSE2_9ALTE</name>
<gene>
    <name evidence="3" type="ORF">MACH26_04990</name>
</gene>
<dbReference type="AlphaFoldDB" id="A0AA48HSE2"/>
<sequence>MKYLLMIYANETWEQAQPQGWDDALVSRYIAVAEDLQKQGVYLDGRRLAPVETATSVQVRNGETLISDGPFAETKEQLGGFFLVDCRDLDHATEVAAMIPSAEYGTVEVRPLFYQD</sequence>
<proteinExistence type="inferred from homology"/>
<dbReference type="KEGG" id="pmaw:MACH26_04990"/>
<comment type="similarity">
    <text evidence="1">Belongs to the YciI family.</text>
</comment>
<dbReference type="InterPro" id="IPR005545">
    <property type="entry name" value="YCII"/>
</dbReference>
<dbReference type="PANTHER" id="PTHR35174:SF3">
    <property type="entry name" value="BLL7171 PROTEIN"/>
    <property type="match status" value="1"/>
</dbReference>
<dbReference type="InterPro" id="IPR011008">
    <property type="entry name" value="Dimeric_a/b-barrel"/>
</dbReference>
<evidence type="ECO:0000313" key="3">
    <source>
        <dbReference type="EMBL" id="BDX04978.1"/>
    </source>
</evidence>
<dbReference type="RefSeq" id="WP_338290881.1">
    <property type="nucleotide sequence ID" value="NZ_AP027272.1"/>
</dbReference>
<dbReference type="EMBL" id="AP027272">
    <property type="protein sequence ID" value="BDX04978.1"/>
    <property type="molecule type" value="Genomic_DNA"/>
</dbReference>
<accession>A0AA48HSE2</accession>
<protein>
    <recommendedName>
        <fullName evidence="2">YCII-related domain-containing protein</fullName>
    </recommendedName>
</protein>
<feature type="domain" description="YCII-related" evidence="2">
    <location>
        <begin position="1"/>
        <end position="112"/>
    </location>
</feature>
<dbReference type="PANTHER" id="PTHR35174">
    <property type="entry name" value="BLL7171 PROTEIN-RELATED"/>
    <property type="match status" value="1"/>
</dbReference>
<keyword evidence="4" id="KW-1185">Reference proteome</keyword>
<evidence type="ECO:0000256" key="1">
    <source>
        <dbReference type="ARBA" id="ARBA00007689"/>
    </source>
</evidence>
<dbReference type="Gene3D" id="3.30.70.1060">
    <property type="entry name" value="Dimeric alpha+beta barrel"/>
    <property type="match status" value="1"/>
</dbReference>
<dbReference type="SUPFAM" id="SSF54909">
    <property type="entry name" value="Dimeric alpha+beta barrel"/>
    <property type="match status" value="1"/>
</dbReference>
<evidence type="ECO:0000313" key="4">
    <source>
        <dbReference type="Proteomes" id="UP001333710"/>
    </source>
</evidence>